<accession>A0A7T7L302</accession>
<dbReference type="AlphaFoldDB" id="A0A7T7L302"/>
<organism evidence="2 3">
    <name type="scientific">Streptomyces liliifuscus</name>
    <dbReference type="NCBI Taxonomy" id="2797636"/>
    <lineage>
        <taxon>Bacteria</taxon>
        <taxon>Bacillati</taxon>
        <taxon>Actinomycetota</taxon>
        <taxon>Actinomycetes</taxon>
        <taxon>Kitasatosporales</taxon>
        <taxon>Streptomycetaceae</taxon>
        <taxon>Streptomyces</taxon>
    </lineage>
</organism>
<protein>
    <submittedName>
        <fullName evidence="2">Regulator</fullName>
    </submittedName>
</protein>
<dbReference type="SUPFAM" id="SSF52540">
    <property type="entry name" value="P-loop containing nucleoside triphosphate hydrolases"/>
    <property type="match status" value="1"/>
</dbReference>
<evidence type="ECO:0000259" key="1">
    <source>
        <dbReference type="Pfam" id="PF25872"/>
    </source>
</evidence>
<dbReference type="InterPro" id="IPR058852">
    <property type="entry name" value="HTH_77"/>
</dbReference>
<name>A0A7T7L302_9ACTN</name>
<dbReference type="InterPro" id="IPR027417">
    <property type="entry name" value="P-loop_NTPase"/>
</dbReference>
<sequence>MLSNLPDISDEFIGRKSELAHLSDALMREGLVTLIGVGGVGKSRLALHAVHAALRNQRRKAIWVELWPLRDDRLLIATVADAAGFADHTATLPLDALCEWLADTDAVLVLDSCEHLLSSCRHLAAHLVMTCPSLTVLATSREPLEMPGEHLVTVEPLPTATDAVELLRRRASTAGASLTDPKDRATAARLCRWLEGIPLSLELVAGHLGQRTLREVENTLWSRLDLEAEGEVTGPSRHRAIRTTIGWSHELCEPSERLLWARLSVFRGTVDIDTVHAVCGGGPLHETAVEAALSGLVAKSVVSRGAGGYRMLDTVRDYGHMWLDETGEASSMADRHAEHFLGLARSANRDWLGPRQASWYHAIRRAHPDLCAALDRSLATHPRAALEMSGLLGFFWSCCGRLREVAHYVQASLDADVESGASRARARWALGVARVLRGEYEAAGTLAASSHAEASARQDVEGMLRAAYLEGLIYLLQGRPMTARWLADRELDRAGHTAPASQGRFMCRLVRVFALTAEGQLSIARREAGELYDDCVAIGEWWTRSYAAYQLALIALFEDRTQDATAHAMRMLQGKQHLGDSFGIALGLDLLASILAAQGAGEQAVTALGAGETYWGTVGHPQRGTPEMKHVRDQLEQTTRHLLGDDRYDEALRRAARQDPDLILHELLNGTGPNG</sequence>
<reference evidence="2 3" key="1">
    <citation type="submission" date="2020-12" db="EMBL/GenBank/DDBJ databases">
        <title>A novel species.</title>
        <authorList>
            <person name="Li K."/>
        </authorList>
    </citation>
    <scope>NUCLEOTIDE SEQUENCE [LARGE SCALE GENOMIC DNA]</scope>
    <source>
        <strain evidence="2 3">ZYC-3</strain>
    </source>
</reference>
<proteinExistence type="predicted"/>
<dbReference type="Proteomes" id="UP000595636">
    <property type="component" value="Chromosome"/>
</dbReference>
<keyword evidence="3" id="KW-1185">Reference proteome</keyword>
<gene>
    <name evidence="2" type="ORF">JEQ17_42895</name>
</gene>
<evidence type="ECO:0000313" key="2">
    <source>
        <dbReference type="EMBL" id="QQM45502.1"/>
    </source>
</evidence>
<dbReference type="RefSeq" id="WP_200400308.1">
    <property type="nucleotide sequence ID" value="NZ_CP066831.1"/>
</dbReference>
<feature type="domain" description="Winged helix-turn-helix" evidence="1">
    <location>
        <begin position="256"/>
        <end position="322"/>
    </location>
</feature>
<dbReference type="PANTHER" id="PTHR47691:SF3">
    <property type="entry name" value="HTH-TYPE TRANSCRIPTIONAL REGULATOR RV0890C-RELATED"/>
    <property type="match status" value="1"/>
</dbReference>
<dbReference type="Gene3D" id="3.40.50.300">
    <property type="entry name" value="P-loop containing nucleotide triphosphate hydrolases"/>
    <property type="match status" value="1"/>
</dbReference>
<dbReference type="PANTHER" id="PTHR47691">
    <property type="entry name" value="REGULATOR-RELATED"/>
    <property type="match status" value="1"/>
</dbReference>
<dbReference type="KEGG" id="slf:JEQ17_42895"/>
<dbReference type="EMBL" id="CP066831">
    <property type="protein sequence ID" value="QQM45502.1"/>
    <property type="molecule type" value="Genomic_DNA"/>
</dbReference>
<evidence type="ECO:0000313" key="3">
    <source>
        <dbReference type="Proteomes" id="UP000595636"/>
    </source>
</evidence>
<dbReference type="Pfam" id="PF25872">
    <property type="entry name" value="HTH_77"/>
    <property type="match status" value="1"/>
</dbReference>